<evidence type="ECO:0000313" key="2">
    <source>
        <dbReference type="EMBL" id="RUO38651.1"/>
    </source>
</evidence>
<dbReference type="EMBL" id="PIPP01000001">
    <property type="protein sequence ID" value="RUO38651.1"/>
    <property type="molecule type" value="Genomic_DNA"/>
</dbReference>
<protein>
    <submittedName>
        <fullName evidence="2">Uncharacterized protein</fullName>
    </submittedName>
</protein>
<gene>
    <name evidence="2" type="ORF">CWE13_03115</name>
</gene>
<keyword evidence="1" id="KW-0472">Membrane</keyword>
<keyword evidence="1" id="KW-0812">Transmembrane</keyword>
<feature type="transmembrane region" description="Helical" evidence="1">
    <location>
        <begin position="69"/>
        <end position="95"/>
    </location>
</feature>
<evidence type="ECO:0000256" key="1">
    <source>
        <dbReference type="SAM" id="Phobius"/>
    </source>
</evidence>
<dbReference type="AlphaFoldDB" id="A0A432WY47"/>
<accession>A0A432WY47</accession>
<evidence type="ECO:0000313" key="3">
    <source>
        <dbReference type="Proteomes" id="UP000286934"/>
    </source>
</evidence>
<dbReference type="OrthoDB" id="6388838at2"/>
<comment type="caution">
    <text evidence="2">The sequence shown here is derived from an EMBL/GenBank/DDBJ whole genome shotgun (WGS) entry which is preliminary data.</text>
</comment>
<dbReference type="RefSeq" id="WP_126805866.1">
    <property type="nucleotide sequence ID" value="NZ_PIPP01000001.1"/>
</dbReference>
<reference evidence="3" key="1">
    <citation type="journal article" date="2018" name="Front. Microbiol.">
        <title>Genome-Based Analysis Reveals the Taxonomy and Diversity of the Family Idiomarinaceae.</title>
        <authorList>
            <person name="Liu Y."/>
            <person name="Lai Q."/>
            <person name="Shao Z."/>
        </authorList>
    </citation>
    <scope>NUCLEOTIDE SEQUENCE [LARGE SCALE GENOMIC DNA]</scope>
    <source>
        <strain evidence="3">AIS</strain>
    </source>
</reference>
<sequence length="109" mass="11858">MKFYPYSNLKSENLKPLLFSSRLICLLAYLLFAVTIFLIISIPFLGGETITRDMGGATMSFNTPDRSGVAILGSIWSVVGALSLLAFSGLCAAVVSFEYKYTKSDVQAD</sequence>
<proteinExistence type="predicted"/>
<feature type="transmembrane region" description="Helical" evidence="1">
    <location>
        <begin position="21"/>
        <end position="45"/>
    </location>
</feature>
<name>A0A432WY47_9GAMM</name>
<keyword evidence="3" id="KW-1185">Reference proteome</keyword>
<keyword evidence="1" id="KW-1133">Transmembrane helix</keyword>
<organism evidence="2 3">
    <name type="scientific">Aliidiomarina shirensis</name>
    <dbReference type="NCBI Taxonomy" id="1048642"/>
    <lineage>
        <taxon>Bacteria</taxon>
        <taxon>Pseudomonadati</taxon>
        <taxon>Pseudomonadota</taxon>
        <taxon>Gammaproteobacteria</taxon>
        <taxon>Alteromonadales</taxon>
        <taxon>Idiomarinaceae</taxon>
        <taxon>Aliidiomarina</taxon>
    </lineage>
</organism>
<dbReference type="Proteomes" id="UP000286934">
    <property type="component" value="Unassembled WGS sequence"/>
</dbReference>